<dbReference type="Gene3D" id="4.10.60.10">
    <property type="entry name" value="Zinc finger, CCHC-type"/>
    <property type="match status" value="1"/>
</dbReference>
<dbReference type="Pfam" id="PF14223">
    <property type="entry name" value="Retrotran_gag_2"/>
    <property type="match status" value="1"/>
</dbReference>
<dbReference type="OrthoDB" id="8042871at2759"/>
<name>A0A8J4VTT5_9ROSI</name>
<organism evidence="4 5">
    <name type="scientific">Castanea mollissima</name>
    <name type="common">Chinese chestnut</name>
    <dbReference type="NCBI Taxonomy" id="60419"/>
    <lineage>
        <taxon>Eukaryota</taxon>
        <taxon>Viridiplantae</taxon>
        <taxon>Streptophyta</taxon>
        <taxon>Embryophyta</taxon>
        <taxon>Tracheophyta</taxon>
        <taxon>Spermatophyta</taxon>
        <taxon>Magnoliopsida</taxon>
        <taxon>eudicotyledons</taxon>
        <taxon>Gunneridae</taxon>
        <taxon>Pentapetalae</taxon>
        <taxon>rosids</taxon>
        <taxon>fabids</taxon>
        <taxon>Fagales</taxon>
        <taxon>Fagaceae</taxon>
        <taxon>Castanea</taxon>
    </lineage>
</organism>
<keyword evidence="1" id="KW-0479">Metal-binding</keyword>
<feature type="domain" description="CCHC-type" evidence="3">
    <location>
        <begin position="165"/>
        <end position="179"/>
    </location>
</feature>
<evidence type="ECO:0000259" key="3">
    <source>
        <dbReference type="PROSITE" id="PS50158"/>
    </source>
</evidence>
<dbReference type="GO" id="GO:0008270">
    <property type="term" value="F:zinc ion binding"/>
    <property type="evidence" value="ECO:0007669"/>
    <property type="project" value="UniProtKB-KW"/>
</dbReference>
<dbReference type="Proteomes" id="UP000737018">
    <property type="component" value="Unassembled WGS sequence"/>
</dbReference>
<reference evidence="4" key="1">
    <citation type="submission" date="2020-03" db="EMBL/GenBank/DDBJ databases">
        <title>Castanea mollissima Vanexum genome sequencing.</title>
        <authorList>
            <person name="Staton M."/>
        </authorList>
    </citation>
    <scope>NUCLEOTIDE SEQUENCE</scope>
    <source>
        <tissue evidence="4">Leaf</tissue>
    </source>
</reference>
<evidence type="ECO:0000313" key="5">
    <source>
        <dbReference type="Proteomes" id="UP000737018"/>
    </source>
</evidence>
<dbReference type="GO" id="GO:0003676">
    <property type="term" value="F:nucleic acid binding"/>
    <property type="evidence" value="ECO:0007669"/>
    <property type="project" value="InterPro"/>
</dbReference>
<dbReference type="InterPro" id="IPR036875">
    <property type="entry name" value="Znf_CCHC_sf"/>
</dbReference>
<evidence type="ECO:0000256" key="1">
    <source>
        <dbReference type="PROSITE-ProRule" id="PRU00047"/>
    </source>
</evidence>
<evidence type="ECO:0000256" key="2">
    <source>
        <dbReference type="SAM" id="MobiDB-lite"/>
    </source>
</evidence>
<comment type="caution">
    <text evidence="4">The sequence shown here is derived from an EMBL/GenBank/DDBJ whole genome shotgun (WGS) entry which is preliminary data.</text>
</comment>
<dbReference type="SUPFAM" id="SSF57756">
    <property type="entry name" value="Retrovirus zinc finger-like domains"/>
    <property type="match status" value="1"/>
</dbReference>
<sequence length="206" mass="23597">MATKALRATRFEIEKFNGKNDFNLWRVKMRALLVQQGLWKALKGKNALPATLSDEEKEDLLEMRIVIDLKNIECKVEDEEQALILLCSLPTSFKHFVDTMLYGSRRDSISIDYVKDALNSKELKKKVPENWGEYQAGGLVARSRSNKNGSNSNREKSRSKSRSGKCHYCKKEGHWKKECMLLKEKKENDSTSNTSNVAVRTYVIGC</sequence>
<dbReference type="EMBL" id="JRKL02002027">
    <property type="protein sequence ID" value="KAF3960824.1"/>
    <property type="molecule type" value="Genomic_DNA"/>
</dbReference>
<protein>
    <recommendedName>
        <fullName evidence="3">CCHC-type domain-containing protein</fullName>
    </recommendedName>
</protein>
<dbReference type="Pfam" id="PF00098">
    <property type="entry name" value="zf-CCHC"/>
    <property type="match status" value="1"/>
</dbReference>
<keyword evidence="5" id="KW-1185">Reference proteome</keyword>
<feature type="region of interest" description="Disordered" evidence="2">
    <location>
        <begin position="142"/>
        <end position="165"/>
    </location>
</feature>
<proteinExistence type="predicted"/>
<dbReference type="AlphaFoldDB" id="A0A8J4VTT5"/>
<feature type="compositionally biased region" description="Low complexity" evidence="2">
    <location>
        <begin position="142"/>
        <end position="152"/>
    </location>
</feature>
<evidence type="ECO:0000313" key="4">
    <source>
        <dbReference type="EMBL" id="KAF3960824.1"/>
    </source>
</evidence>
<dbReference type="PROSITE" id="PS50158">
    <property type="entry name" value="ZF_CCHC"/>
    <property type="match status" value="1"/>
</dbReference>
<keyword evidence="1" id="KW-0862">Zinc</keyword>
<gene>
    <name evidence="4" type="ORF">CMV_014492</name>
</gene>
<dbReference type="InterPro" id="IPR001878">
    <property type="entry name" value="Znf_CCHC"/>
</dbReference>
<accession>A0A8J4VTT5</accession>
<keyword evidence="1" id="KW-0863">Zinc-finger</keyword>